<evidence type="ECO:0000256" key="1">
    <source>
        <dbReference type="SAM" id="Phobius"/>
    </source>
</evidence>
<feature type="transmembrane region" description="Helical" evidence="1">
    <location>
        <begin position="26"/>
        <end position="44"/>
    </location>
</feature>
<gene>
    <name evidence="2" type="ORF">COV91_03775</name>
</gene>
<keyword evidence="1" id="KW-0472">Membrane</keyword>
<keyword evidence="1" id="KW-0812">Transmembrane</keyword>
<name>A0A2H0KB99_9BACT</name>
<protein>
    <submittedName>
        <fullName evidence="2">Uncharacterized protein</fullName>
    </submittedName>
</protein>
<dbReference type="AlphaFoldDB" id="A0A2H0KB99"/>
<evidence type="ECO:0000313" key="2">
    <source>
        <dbReference type="EMBL" id="PIQ68505.1"/>
    </source>
</evidence>
<keyword evidence="1" id="KW-1133">Transmembrane helix</keyword>
<dbReference type="Proteomes" id="UP000229342">
    <property type="component" value="Unassembled WGS sequence"/>
</dbReference>
<sequence>MMLFFIGIMEMIIVTFWTKLVTRTKIFASGAVTTINVLIWYYVLQTMVDNITNWKIALFYALGCSIGTMISTYFFHIREKGKELIN</sequence>
<evidence type="ECO:0000313" key="3">
    <source>
        <dbReference type="Proteomes" id="UP000229342"/>
    </source>
</evidence>
<accession>A0A2H0KB99</accession>
<feature type="transmembrane region" description="Helical" evidence="1">
    <location>
        <begin position="56"/>
        <end position="75"/>
    </location>
</feature>
<dbReference type="EMBL" id="PCVG01000046">
    <property type="protein sequence ID" value="PIQ68505.1"/>
    <property type="molecule type" value="Genomic_DNA"/>
</dbReference>
<comment type="caution">
    <text evidence="2">The sequence shown here is derived from an EMBL/GenBank/DDBJ whole genome shotgun (WGS) entry which is preliminary data.</text>
</comment>
<organism evidence="2 3">
    <name type="scientific">Candidatus Taylorbacteria bacterium CG11_big_fil_rev_8_21_14_0_20_46_11</name>
    <dbReference type="NCBI Taxonomy" id="1975025"/>
    <lineage>
        <taxon>Bacteria</taxon>
        <taxon>Candidatus Tayloriibacteriota</taxon>
    </lineage>
</organism>
<proteinExistence type="predicted"/>
<reference evidence="2 3" key="1">
    <citation type="submission" date="2017-09" db="EMBL/GenBank/DDBJ databases">
        <title>Depth-based differentiation of microbial function through sediment-hosted aquifers and enrichment of novel symbionts in the deep terrestrial subsurface.</title>
        <authorList>
            <person name="Probst A.J."/>
            <person name="Ladd B."/>
            <person name="Jarett J.K."/>
            <person name="Geller-Mcgrath D.E."/>
            <person name="Sieber C.M."/>
            <person name="Emerson J.B."/>
            <person name="Anantharaman K."/>
            <person name="Thomas B.C."/>
            <person name="Malmstrom R."/>
            <person name="Stieglmeier M."/>
            <person name="Klingl A."/>
            <person name="Woyke T."/>
            <person name="Ryan C.M."/>
            <person name="Banfield J.F."/>
        </authorList>
    </citation>
    <scope>NUCLEOTIDE SEQUENCE [LARGE SCALE GENOMIC DNA]</scope>
    <source>
        <strain evidence="2">CG11_big_fil_rev_8_21_14_0_20_46_11</strain>
    </source>
</reference>